<protein>
    <submittedName>
        <fullName evidence="1">Uncharacterized protein</fullName>
    </submittedName>
</protein>
<evidence type="ECO:0000313" key="1">
    <source>
        <dbReference type="EMBL" id="SDC01743.1"/>
    </source>
</evidence>
<dbReference type="RefSeq" id="WP_092613544.1">
    <property type="nucleotide sequence ID" value="NZ_FMYF01000014.1"/>
</dbReference>
<gene>
    <name evidence="1" type="ORF">GA0111570_11442</name>
</gene>
<keyword evidence="2" id="KW-1185">Reference proteome</keyword>
<name>A0A1G6I5U5_9ACTN</name>
<dbReference type="EMBL" id="FMYF01000014">
    <property type="protein sequence ID" value="SDC01743.1"/>
    <property type="molecule type" value="Genomic_DNA"/>
</dbReference>
<accession>A0A1G6I5U5</accession>
<evidence type="ECO:0000313" key="2">
    <source>
        <dbReference type="Proteomes" id="UP000199086"/>
    </source>
</evidence>
<dbReference type="Proteomes" id="UP000199086">
    <property type="component" value="Unassembled WGS sequence"/>
</dbReference>
<sequence>MGTIESIVVSWSLARAQPSRFTRGAGSPDLSNEASYRSAWTDASAGGGDWRPPWASDRAYSNFWKWEVGGSYESVSPHGAWQHQVPLRREPTIVLESTVAGAELGCAQFLYPTGTGVMVTAVITGDHTAPLLLASLAELTANVRVQGGARSMNGVLDMLLDDAEVNCLGQPDPSGSEEKRARTVAVVTKAKDWDSPTPQAGDEVHRLLASLCLMSAAPLTGTLAPLESMVVGPPTTRFADTVRVALGSGQAIWSLYQPAEKLACYEHNLALASMQTSVLLETVRWLSDSAPLEALRAESVRLALQTLGRKYGAADSVYSSDFVRRQIDDSHLVDQINRLRAEGPLHAR</sequence>
<proteinExistence type="predicted"/>
<dbReference type="AlphaFoldDB" id="A0A1G6I5U5"/>
<organism evidence="1 2">
    <name type="scientific">Raineyella antarctica</name>
    <dbReference type="NCBI Taxonomy" id="1577474"/>
    <lineage>
        <taxon>Bacteria</taxon>
        <taxon>Bacillati</taxon>
        <taxon>Actinomycetota</taxon>
        <taxon>Actinomycetes</taxon>
        <taxon>Propionibacteriales</taxon>
        <taxon>Propionibacteriaceae</taxon>
        <taxon>Raineyella</taxon>
    </lineage>
</organism>
<reference evidence="1 2" key="1">
    <citation type="submission" date="2016-06" db="EMBL/GenBank/DDBJ databases">
        <authorList>
            <person name="Olsen C.W."/>
            <person name="Carey S."/>
            <person name="Hinshaw L."/>
            <person name="Karasin A.I."/>
        </authorList>
    </citation>
    <scope>NUCLEOTIDE SEQUENCE [LARGE SCALE GENOMIC DNA]</scope>
    <source>
        <strain evidence="1 2">LZ-22</strain>
    </source>
</reference>